<dbReference type="PROSITE" id="PS01359">
    <property type="entry name" value="ZF_PHD_1"/>
    <property type="match status" value="1"/>
</dbReference>
<dbReference type="OrthoDB" id="10262564at2759"/>
<evidence type="ECO:0000259" key="6">
    <source>
        <dbReference type="PROSITE" id="PS51157"/>
    </source>
</evidence>
<protein>
    <recommendedName>
        <fullName evidence="6">UBR-type domain-containing protein</fullName>
    </recommendedName>
</protein>
<dbReference type="AlphaFoldDB" id="A0A058ZAK7"/>
<proteinExistence type="predicted"/>
<dbReference type="InterPro" id="IPR011011">
    <property type="entry name" value="Znf_FYVE_PHD"/>
</dbReference>
<evidence type="ECO:0000256" key="4">
    <source>
        <dbReference type="PROSITE-ProRule" id="PRU00508"/>
    </source>
</evidence>
<dbReference type="PROSITE" id="PS51157">
    <property type="entry name" value="ZF_UBR"/>
    <property type="match status" value="1"/>
</dbReference>
<feature type="domain" description="UBR-type" evidence="6">
    <location>
        <begin position="105"/>
        <end position="189"/>
    </location>
</feature>
<dbReference type="STRING" id="691883.A0A058ZAK7"/>
<evidence type="ECO:0000313" key="8">
    <source>
        <dbReference type="Proteomes" id="UP000030693"/>
    </source>
</evidence>
<dbReference type="InterPro" id="IPR013083">
    <property type="entry name" value="Znf_RING/FYVE/PHD"/>
</dbReference>
<dbReference type="InterPro" id="IPR040204">
    <property type="entry name" value="UBR7"/>
</dbReference>
<name>A0A058ZAK7_FONAL</name>
<feature type="region of interest" description="Disordered" evidence="5">
    <location>
        <begin position="34"/>
        <end position="78"/>
    </location>
</feature>
<reference evidence="7" key="1">
    <citation type="submission" date="2013-04" db="EMBL/GenBank/DDBJ databases">
        <title>The Genome Sequence of Fonticula alba ATCC 38817.</title>
        <authorList>
            <consortium name="The Broad Institute Genomics Platform"/>
            <person name="Russ C."/>
            <person name="Cuomo C."/>
            <person name="Burger G."/>
            <person name="Gray M.W."/>
            <person name="Holland P.W.H."/>
            <person name="King N."/>
            <person name="Lang F.B.F."/>
            <person name="Roger A.J."/>
            <person name="Ruiz-Trillo I."/>
            <person name="Brown M."/>
            <person name="Walker B."/>
            <person name="Young S."/>
            <person name="Zeng Q."/>
            <person name="Gargeya S."/>
            <person name="Fitzgerald M."/>
            <person name="Haas B."/>
            <person name="Abouelleil A."/>
            <person name="Allen A.W."/>
            <person name="Alvarado L."/>
            <person name="Arachchi H.M."/>
            <person name="Berlin A.M."/>
            <person name="Chapman S.B."/>
            <person name="Gainer-Dewar J."/>
            <person name="Goldberg J."/>
            <person name="Griggs A."/>
            <person name="Gujja S."/>
            <person name="Hansen M."/>
            <person name="Howarth C."/>
            <person name="Imamovic A."/>
            <person name="Ireland A."/>
            <person name="Larimer J."/>
            <person name="McCowan C."/>
            <person name="Murphy C."/>
            <person name="Pearson M."/>
            <person name="Poon T.W."/>
            <person name="Priest M."/>
            <person name="Roberts A."/>
            <person name="Saif S."/>
            <person name="Shea T."/>
            <person name="Sisk P."/>
            <person name="Sykes S."/>
            <person name="Wortman J."/>
            <person name="Nusbaum C."/>
            <person name="Birren B."/>
        </authorList>
    </citation>
    <scope>NUCLEOTIDE SEQUENCE [LARGE SCALE GENOMIC DNA]</scope>
    <source>
        <strain evidence="7">ATCC 38817</strain>
    </source>
</reference>
<sequence>MGPSSAQPAAAAAAQASPLSPIIRSAIRLLAAGDEAARSPDGPGSSPAIDVLHSSDSEGSDMPSLVDPPADEPHTDDPIVFLPDVIKAIDDVEQMAKETFAREESLCSRGAGFTLQEVWACLTCLAEAAGHGADTPTAIERRGNYLCDACTVECHPGHDVRSLGYRRGVRCDCDDPDRCPGQKCSLLADLSAKPAARRPVASPLGDLILRDPVANRYTLGNANRFCICRRFYSEDDGPAAPGEADGAPDAAPADEDDIMVQCVGCEDWLHGRCVARARGTDADSCPAGPWELLASTPAAALPAAGPRSHCWAYFLCGRCVAGDALPLAWALRAAPDVERVPLDPSYLVGDNSPSRTPSPDLPLGCRTAPADLDDFRAGVHGQPFHMLLPRTFRKMVCGCGLCRALLRQGMDLPGHWEGPGPESVDWSPLAALLLGPVAGLHTAGPGAGDEREEAQSAGAGAAARPARAAVAAAVAPAHLRSGGAGTPAHAPEQAHAIAQGIASLHSHLRAELAQLPADSVVTPEIIRGIFSRLRREGAEEGAPAAKRQRGA</sequence>
<feature type="zinc finger region" description="UBR-type" evidence="4">
    <location>
        <begin position="105"/>
        <end position="189"/>
    </location>
</feature>
<evidence type="ECO:0000256" key="3">
    <source>
        <dbReference type="ARBA" id="ARBA00022833"/>
    </source>
</evidence>
<dbReference type="EMBL" id="KB932203">
    <property type="protein sequence ID" value="KCV70961.1"/>
    <property type="molecule type" value="Genomic_DNA"/>
</dbReference>
<accession>A0A058ZAK7</accession>
<dbReference type="GO" id="GO:0008270">
    <property type="term" value="F:zinc ion binding"/>
    <property type="evidence" value="ECO:0007669"/>
    <property type="project" value="UniProtKB-KW"/>
</dbReference>
<dbReference type="RefSeq" id="XP_009494084.1">
    <property type="nucleotide sequence ID" value="XM_009495809.1"/>
</dbReference>
<dbReference type="InterPro" id="IPR019786">
    <property type="entry name" value="Zinc_finger_PHD-type_CS"/>
</dbReference>
<dbReference type="PANTHER" id="PTHR13513">
    <property type="entry name" value="E3 UBIQUITIN-PROTEIN LIGASE UBR7"/>
    <property type="match status" value="1"/>
</dbReference>
<dbReference type="eggNOG" id="KOG2752">
    <property type="taxonomic scope" value="Eukaryota"/>
</dbReference>
<evidence type="ECO:0000256" key="5">
    <source>
        <dbReference type="SAM" id="MobiDB-lite"/>
    </source>
</evidence>
<dbReference type="Gene3D" id="3.30.40.10">
    <property type="entry name" value="Zinc/RING finger domain, C3HC4 (zinc finger)"/>
    <property type="match status" value="1"/>
</dbReference>
<keyword evidence="1" id="KW-0479">Metal-binding</keyword>
<dbReference type="Proteomes" id="UP000030693">
    <property type="component" value="Unassembled WGS sequence"/>
</dbReference>
<dbReference type="PANTHER" id="PTHR13513:SF9">
    <property type="entry name" value="E3 UBIQUITIN-PROTEIN LIGASE UBR7-RELATED"/>
    <property type="match status" value="1"/>
</dbReference>
<dbReference type="GO" id="GO:0005737">
    <property type="term" value="C:cytoplasm"/>
    <property type="evidence" value="ECO:0007669"/>
    <property type="project" value="TreeGrafter"/>
</dbReference>
<keyword evidence="8" id="KW-1185">Reference proteome</keyword>
<dbReference type="GeneID" id="20526633"/>
<keyword evidence="2" id="KW-0863">Zinc-finger</keyword>
<dbReference type="GO" id="GO:0061630">
    <property type="term" value="F:ubiquitin protein ligase activity"/>
    <property type="evidence" value="ECO:0007669"/>
    <property type="project" value="InterPro"/>
</dbReference>
<evidence type="ECO:0000256" key="2">
    <source>
        <dbReference type="ARBA" id="ARBA00022771"/>
    </source>
</evidence>
<organism evidence="7">
    <name type="scientific">Fonticula alba</name>
    <name type="common">Slime mold</name>
    <dbReference type="NCBI Taxonomy" id="691883"/>
    <lineage>
        <taxon>Eukaryota</taxon>
        <taxon>Rotosphaerida</taxon>
        <taxon>Fonticulaceae</taxon>
        <taxon>Fonticula</taxon>
    </lineage>
</organism>
<feature type="region of interest" description="Disordered" evidence="5">
    <location>
        <begin position="442"/>
        <end position="462"/>
    </location>
</feature>
<keyword evidence="3" id="KW-0862">Zinc</keyword>
<gene>
    <name evidence="7" type="ORF">H696_01908</name>
</gene>
<dbReference type="InterPro" id="IPR003126">
    <property type="entry name" value="Znf_UBR"/>
</dbReference>
<dbReference type="SUPFAM" id="SSF57903">
    <property type="entry name" value="FYVE/PHD zinc finger"/>
    <property type="match status" value="1"/>
</dbReference>
<evidence type="ECO:0000256" key="1">
    <source>
        <dbReference type="ARBA" id="ARBA00022723"/>
    </source>
</evidence>
<evidence type="ECO:0000313" key="7">
    <source>
        <dbReference type="EMBL" id="KCV70961.1"/>
    </source>
</evidence>